<feature type="domain" description="WWE" evidence="7">
    <location>
        <begin position="382"/>
        <end position="470"/>
    </location>
</feature>
<dbReference type="InterPro" id="IPR051712">
    <property type="entry name" value="ARTD-AVP"/>
</dbReference>
<dbReference type="Pfam" id="PF02825">
    <property type="entry name" value="WWE"/>
    <property type="match status" value="1"/>
</dbReference>
<keyword evidence="5" id="KW-0328">Glycosyltransferase</keyword>
<dbReference type="GO" id="GO:1990404">
    <property type="term" value="F:NAD+-protein mono-ADP-ribosyltransferase activity"/>
    <property type="evidence" value="ECO:0007669"/>
    <property type="project" value="TreeGrafter"/>
</dbReference>
<dbReference type="InterPro" id="IPR000504">
    <property type="entry name" value="RRM_dom"/>
</dbReference>
<dbReference type="Proteomes" id="UP000007879">
    <property type="component" value="Unassembled WGS sequence"/>
</dbReference>
<keyword evidence="5" id="KW-0520">NAD</keyword>
<evidence type="ECO:0000259" key="7">
    <source>
        <dbReference type="PROSITE" id="PS50918"/>
    </source>
</evidence>
<evidence type="ECO:0000256" key="3">
    <source>
        <dbReference type="ARBA" id="ARBA00024347"/>
    </source>
</evidence>
<keyword evidence="5" id="KW-0808">Transferase</keyword>
<dbReference type="Gene3D" id="3.30.720.50">
    <property type="match status" value="1"/>
</dbReference>
<keyword evidence="10" id="KW-1185">Reference proteome</keyword>
<dbReference type="EnsemblMetazoa" id="Aqu2.1.23535_001">
    <property type="protein sequence ID" value="Aqu2.1.23535_001"/>
    <property type="gene ID" value="Aqu2.1.23535"/>
</dbReference>
<gene>
    <name evidence="9" type="primary">105313855</name>
</gene>
<comment type="similarity">
    <text evidence="3">Belongs to the ARTD/PARP family.</text>
</comment>
<dbReference type="AlphaFoldDB" id="A0A1X7U6Z5"/>
<dbReference type="OrthoDB" id="438889at2759"/>
<evidence type="ECO:0000256" key="5">
    <source>
        <dbReference type="RuleBase" id="RU362114"/>
    </source>
</evidence>
<proteinExistence type="inferred from homology"/>
<dbReference type="InterPro" id="IPR012677">
    <property type="entry name" value="Nucleotide-bd_a/b_plait_sf"/>
</dbReference>
<name>A0A1X7U6Z5_AMPQE</name>
<accession>A0A1X7U6Z5</accession>
<dbReference type="Gene3D" id="3.30.70.330">
    <property type="match status" value="1"/>
</dbReference>
<keyword evidence="2" id="KW-0539">Nucleus</keyword>
<dbReference type="PROSITE" id="PS50102">
    <property type="entry name" value="RRM"/>
    <property type="match status" value="1"/>
</dbReference>
<sequence>MEDVCRSYTDYQSLKVNKGHAYVNFSSLEGATTAMEFLKKVKFYGQCPIVKLHDKDSIQASPTPPQAQAYTFSPSFTHPSAHSPLPSALPISPDARIPLPTQTHIPLPTQTHIPLPTQTHIPPLACVFPRVPLSAPHSYAFPFPVYHLPQAQYSHNRKSTTQSSTEVSSTIKVTFGSSGITGEVLEGYFRQFGKVLKTPAIISGNPDYAYVNFESSKEAKAACTSNKVHLNGVQVNIKLSNKQLSVENGSKVVTYEEDALVNLITISKFPELEIQLSNVSAKPLNDGRGILISGDNDKVEMAESIVRLHMQLLQSQIITESINLHCQFIPLLKDPQVFQNIEQENGVEFSIKLPNGSTKSMVTFSSTIASAMSSSYPLTIESISDYLTISHTGVVSWKFIDDDKKFTLMSATDSAEIEKLYQQHLLQSPGLIHHSLIPPSYSIGKWRYTYDFDDMIQCNTTTQKEREIKRIPALDSLSLCLSCRGLKESVQVSIASLRKKLEGMVKMKTFGSFCTECIIELAQSFCVKVESSFPNILLFGDGDYLTKVFLVLAEKRASLQSVPLSSSSSFPPEWEPQTKNTELKPVKVSSLEWTKVVSAIKKTMVDANILKIERIQNKFLYEKYDLCKKRMHEKNNGLVNEKWLFHGSSSVSPEKIYESEHGFDFRHSGSSSLWGKGAYFAVNASYSGRRYAYRSPLGYQQIFIAFVLTGDSIRMASDPTLVTPPSKDDGSGDYDSVNGMTSSSRIYIVYDHDKCYPAYLITLY</sequence>
<dbReference type="Pfam" id="PF00644">
    <property type="entry name" value="PARP"/>
    <property type="match status" value="1"/>
</dbReference>
<feature type="domain" description="PARP catalytic" evidence="8">
    <location>
        <begin position="570"/>
        <end position="764"/>
    </location>
</feature>
<evidence type="ECO:0000313" key="10">
    <source>
        <dbReference type="Proteomes" id="UP000007879"/>
    </source>
</evidence>
<reference evidence="10" key="1">
    <citation type="journal article" date="2010" name="Nature">
        <title>The Amphimedon queenslandica genome and the evolution of animal complexity.</title>
        <authorList>
            <person name="Srivastava M."/>
            <person name="Simakov O."/>
            <person name="Chapman J."/>
            <person name="Fahey B."/>
            <person name="Gauthier M.E."/>
            <person name="Mitros T."/>
            <person name="Richards G.S."/>
            <person name="Conaco C."/>
            <person name="Dacre M."/>
            <person name="Hellsten U."/>
            <person name="Larroux C."/>
            <person name="Putnam N.H."/>
            <person name="Stanke M."/>
            <person name="Adamska M."/>
            <person name="Darling A."/>
            <person name="Degnan S.M."/>
            <person name="Oakley T.H."/>
            <person name="Plachetzki D.C."/>
            <person name="Zhai Y."/>
            <person name="Adamski M."/>
            <person name="Calcino A."/>
            <person name="Cummins S.F."/>
            <person name="Goodstein D.M."/>
            <person name="Harris C."/>
            <person name="Jackson D.J."/>
            <person name="Leys S.P."/>
            <person name="Shu S."/>
            <person name="Woodcroft B.J."/>
            <person name="Vervoort M."/>
            <person name="Kosik K.S."/>
            <person name="Manning G."/>
            <person name="Degnan B.M."/>
            <person name="Rokhsar D.S."/>
        </authorList>
    </citation>
    <scope>NUCLEOTIDE SEQUENCE [LARGE SCALE GENOMIC DNA]</scope>
</reference>
<dbReference type="InParanoid" id="A0A1X7U6Z5"/>
<evidence type="ECO:0000259" key="8">
    <source>
        <dbReference type="PROSITE" id="PS51059"/>
    </source>
</evidence>
<evidence type="ECO:0000256" key="1">
    <source>
        <dbReference type="ARBA" id="ARBA00004123"/>
    </source>
</evidence>
<dbReference type="InterPro" id="IPR037197">
    <property type="entry name" value="WWE_dom_sf"/>
</dbReference>
<evidence type="ECO:0000256" key="4">
    <source>
        <dbReference type="PROSITE-ProRule" id="PRU00176"/>
    </source>
</evidence>
<dbReference type="PROSITE" id="PS50918">
    <property type="entry name" value="WWE"/>
    <property type="match status" value="1"/>
</dbReference>
<dbReference type="SUPFAM" id="SSF56399">
    <property type="entry name" value="ADP-ribosylation"/>
    <property type="match status" value="1"/>
</dbReference>
<reference evidence="9" key="2">
    <citation type="submission" date="2017-05" db="UniProtKB">
        <authorList>
            <consortium name="EnsemblMetazoa"/>
        </authorList>
    </citation>
    <scope>IDENTIFICATION</scope>
</reference>
<dbReference type="SUPFAM" id="SSF54928">
    <property type="entry name" value="RNA-binding domain, RBD"/>
    <property type="match status" value="2"/>
</dbReference>
<dbReference type="Gene3D" id="3.90.228.10">
    <property type="match status" value="1"/>
</dbReference>
<organism evidence="9">
    <name type="scientific">Amphimedon queenslandica</name>
    <name type="common">Sponge</name>
    <dbReference type="NCBI Taxonomy" id="400682"/>
    <lineage>
        <taxon>Eukaryota</taxon>
        <taxon>Metazoa</taxon>
        <taxon>Porifera</taxon>
        <taxon>Demospongiae</taxon>
        <taxon>Heteroscleromorpha</taxon>
        <taxon>Haplosclerida</taxon>
        <taxon>Niphatidae</taxon>
        <taxon>Amphimedon</taxon>
    </lineage>
</organism>
<dbReference type="KEGG" id="aqu:105313855"/>
<dbReference type="InterPro" id="IPR004170">
    <property type="entry name" value="WWE_dom"/>
</dbReference>
<evidence type="ECO:0000256" key="2">
    <source>
        <dbReference type="ARBA" id="ARBA00023242"/>
    </source>
</evidence>
<dbReference type="GO" id="GO:0003723">
    <property type="term" value="F:RNA binding"/>
    <property type="evidence" value="ECO:0007669"/>
    <property type="project" value="UniProtKB-UniRule"/>
</dbReference>
<evidence type="ECO:0000313" key="9">
    <source>
        <dbReference type="EnsemblMetazoa" id="Aqu2.1.23535_001"/>
    </source>
</evidence>
<feature type="domain" description="RRM" evidence="6">
    <location>
        <begin position="169"/>
        <end position="251"/>
    </location>
</feature>
<dbReference type="CDD" id="cd00590">
    <property type="entry name" value="RRM_SF"/>
    <property type="match status" value="1"/>
</dbReference>
<dbReference type="EnsemblMetazoa" id="XM_020000303.1">
    <property type="protein sequence ID" value="XP_019855862.1"/>
    <property type="gene ID" value="LOC105313855"/>
</dbReference>
<dbReference type="GO" id="GO:0005634">
    <property type="term" value="C:nucleus"/>
    <property type="evidence" value="ECO:0007669"/>
    <property type="project" value="UniProtKB-SubCell"/>
</dbReference>
<protein>
    <recommendedName>
        <fullName evidence="5">Poly [ADP-ribose] polymerase</fullName>
        <shortName evidence="5">PARP</shortName>
        <ecNumber evidence="5">2.4.2.-</ecNumber>
    </recommendedName>
</protein>
<dbReference type="InterPro" id="IPR035979">
    <property type="entry name" value="RBD_domain_sf"/>
</dbReference>
<comment type="subcellular location">
    <subcellularLocation>
        <location evidence="1">Nucleus</location>
    </subcellularLocation>
</comment>
<dbReference type="InterPro" id="IPR012317">
    <property type="entry name" value="Poly(ADP-ribose)pol_cat_dom"/>
</dbReference>
<keyword evidence="4" id="KW-0694">RNA-binding</keyword>
<dbReference type="PANTHER" id="PTHR45740">
    <property type="entry name" value="POLY [ADP-RIBOSE] POLYMERASE"/>
    <property type="match status" value="1"/>
</dbReference>
<dbReference type="PROSITE" id="PS51059">
    <property type="entry name" value="PARP_CATALYTIC"/>
    <property type="match status" value="1"/>
</dbReference>
<dbReference type="SUPFAM" id="SSF117839">
    <property type="entry name" value="WWE domain"/>
    <property type="match status" value="1"/>
</dbReference>
<dbReference type="PANTHER" id="PTHR45740:SF2">
    <property type="entry name" value="POLY [ADP-RIBOSE] POLYMERASE"/>
    <property type="match status" value="1"/>
</dbReference>
<dbReference type="GO" id="GO:0003950">
    <property type="term" value="F:NAD+ poly-ADP-ribosyltransferase activity"/>
    <property type="evidence" value="ECO:0007669"/>
    <property type="project" value="UniProtKB-UniRule"/>
</dbReference>
<evidence type="ECO:0000259" key="6">
    <source>
        <dbReference type="PROSITE" id="PS50102"/>
    </source>
</evidence>
<dbReference type="EC" id="2.4.2.-" evidence="5"/>